<dbReference type="Pfam" id="PF05699">
    <property type="entry name" value="Dimer_Tnp_hAT"/>
    <property type="match status" value="1"/>
</dbReference>
<name>E4XSB0_OIKDI</name>
<dbReference type="GO" id="GO:0046983">
    <property type="term" value="F:protein dimerization activity"/>
    <property type="evidence" value="ECO:0007669"/>
    <property type="project" value="InterPro"/>
</dbReference>
<accession>E4XSB0</accession>
<reference evidence="2" key="1">
    <citation type="journal article" date="2010" name="Science">
        <title>Plasticity of animal genome architecture unmasked by rapid evolution of a pelagic tunicate.</title>
        <authorList>
            <person name="Denoeud F."/>
            <person name="Henriet S."/>
            <person name="Mungpakdee S."/>
            <person name="Aury J.M."/>
            <person name="Da Silva C."/>
            <person name="Brinkmann H."/>
            <person name="Mikhaleva J."/>
            <person name="Olsen L.C."/>
            <person name="Jubin C."/>
            <person name="Canestro C."/>
            <person name="Bouquet J.M."/>
            <person name="Danks G."/>
            <person name="Poulain J."/>
            <person name="Campsteijn C."/>
            <person name="Adamski M."/>
            <person name="Cross I."/>
            <person name="Yadetie F."/>
            <person name="Muffato M."/>
            <person name="Louis A."/>
            <person name="Butcher S."/>
            <person name="Tsagkogeorga G."/>
            <person name="Konrad A."/>
            <person name="Singh S."/>
            <person name="Jensen M.F."/>
            <person name="Cong E.H."/>
            <person name="Eikeseth-Otteraa H."/>
            <person name="Noel B."/>
            <person name="Anthouard V."/>
            <person name="Porcel B.M."/>
            <person name="Kachouri-Lafond R."/>
            <person name="Nishino A."/>
            <person name="Ugolini M."/>
            <person name="Chourrout P."/>
            <person name="Nishida H."/>
            <person name="Aasland R."/>
            <person name="Huzurbazar S."/>
            <person name="Westhof E."/>
            <person name="Delsuc F."/>
            <person name="Lehrach H."/>
            <person name="Reinhardt R."/>
            <person name="Weissenbach J."/>
            <person name="Roy S.W."/>
            <person name="Artiguenave F."/>
            <person name="Postlethwait J.H."/>
            <person name="Manak J.R."/>
            <person name="Thompson E.M."/>
            <person name="Jaillon O."/>
            <person name="Du Pasquier L."/>
            <person name="Boudinot P."/>
            <person name="Liberles D.A."/>
            <person name="Volff J.N."/>
            <person name="Philippe H."/>
            <person name="Lenhard B."/>
            <person name="Roest Crollius H."/>
            <person name="Wincker P."/>
            <person name="Chourrout D."/>
        </authorList>
    </citation>
    <scope>NUCLEOTIDE SEQUENCE [LARGE SCALE GENOMIC DNA]</scope>
</reference>
<dbReference type="AlphaFoldDB" id="E4XSB0"/>
<organism evidence="2">
    <name type="scientific">Oikopleura dioica</name>
    <name type="common">Tunicate</name>
    <dbReference type="NCBI Taxonomy" id="34765"/>
    <lineage>
        <taxon>Eukaryota</taxon>
        <taxon>Metazoa</taxon>
        <taxon>Chordata</taxon>
        <taxon>Tunicata</taxon>
        <taxon>Appendicularia</taxon>
        <taxon>Copelata</taxon>
        <taxon>Oikopleuridae</taxon>
        <taxon>Oikopleura</taxon>
    </lineage>
</organism>
<feature type="domain" description="HAT C-terminal dimerisation" evidence="1">
    <location>
        <begin position="4"/>
        <end position="58"/>
    </location>
</feature>
<gene>
    <name evidence="2" type="ORF">GSOID_T00002062001</name>
</gene>
<dbReference type="Proteomes" id="UP000001307">
    <property type="component" value="Unassembled WGS sequence"/>
</dbReference>
<evidence type="ECO:0000313" key="3">
    <source>
        <dbReference type="Proteomes" id="UP000001307"/>
    </source>
</evidence>
<dbReference type="InterPro" id="IPR012337">
    <property type="entry name" value="RNaseH-like_sf"/>
</dbReference>
<evidence type="ECO:0000313" key="2">
    <source>
        <dbReference type="EMBL" id="CBY12658.1"/>
    </source>
</evidence>
<dbReference type="InParanoid" id="E4XSB0"/>
<keyword evidence="3" id="KW-1185">Reference proteome</keyword>
<evidence type="ECO:0000259" key="1">
    <source>
        <dbReference type="Pfam" id="PF05699"/>
    </source>
</evidence>
<dbReference type="InterPro" id="IPR008906">
    <property type="entry name" value="HATC_C_dom"/>
</dbReference>
<sequence length="86" mass="10078">MMLFFWKNRESEFPFLSKVAIYLSRIPCSSSEAEREFGAISHDTRDPSKNRQLARSIEMRRQYCAAPSFKALAEEAIRFEKIVLDQ</sequence>
<proteinExistence type="predicted"/>
<protein>
    <recommendedName>
        <fullName evidence="1">HAT C-terminal dimerisation domain-containing protein</fullName>
    </recommendedName>
</protein>
<dbReference type="EMBL" id="FN653132">
    <property type="protein sequence ID" value="CBY12658.1"/>
    <property type="molecule type" value="Genomic_DNA"/>
</dbReference>
<dbReference type="SUPFAM" id="SSF53098">
    <property type="entry name" value="Ribonuclease H-like"/>
    <property type="match status" value="1"/>
</dbReference>